<protein>
    <submittedName>
        <fullName evidence="1">(northern house mosquito) hypothetical protein</fullName>
    </submittedName>
</protein>
<evidence type="ECO:0000313" key="1">
    <source>
        <dbReference type="EMBL" id="CAG6590924.1"/>
    </source>
</evidence>
<proteinExistence type="predicted"/>
<dbReference type="EMBL" id="HBUE01022094">
    <property type="protein sequence ID" value="CAG6453059.1"/>
    <property type="molecule type" value="Transcribed_RNA"/>
</dbReference>
<dbReference type="EMBL" id="HBUE01219452">
    <property type="protein sequence ID" value="CAG6538904.1"/>
    <property type="molecule type" value="Transcribed_RNA"/>
</dbReference>
<organism evidence="1">
    <name type="scientific">Culex pipiens</name>
    <name type="common">House mosquito</name>
    <dbReference type="NCBI Taxonomy" id="7175"/>
    <lineage>
        <taxon>Eukaryota</taxon>
        <taxon>Metazoa</taxon>
        <taxon>Ecdysozoa</taxon>
        <taxon>Arthropoda</taxon>
        <taxon>Hexapoda</taxon>
        <taxon>Insecta</taxon>
        <taxon>Pterygota</taxon>
        <taxon>Neoptera</taxon>
        <taxon>Endopterygota</taxon>
        <taxon>Diptera</taxon>
        <taxon>Nematocera</taxon>
        <taxon>Culicoidea</taxon>
        <taxon>Culicidae</taxon>
        <taxon>Culicinae</taxon>
        <taxon>Culicini</taxon>
        <taxon>Culex</taxon>
        <taxon>Culex</taxon>
    </lineage>
</organism>
<dbReference type="EMBL" id="HBUE01326030">
    <property type="protein sequence ID" value="CAG6590924.1"/>
    <property type="molecule type" value="Transcribed_RNA"/>
</dbReference>
<sequence length="135" mass="14854">MFFAHFTALAQYSYFSSFSFGLVFATFSGGSQTTSLPRTGVSAVARVATNVPTGACLTLTSCADPRIASWLPLKTHNFSKNQLTFLSKKSKKTLKFTSNQCKQKVTLKSHRNQRTIDRVPLHFSTDAETSPFSAC</sequence>
<name>A0A8D8KER3_CULPI</name>
<accession>A0A8D8KER3</accession>
<dbReference type="AlphaFoldDB" id="A0A8D8KER3"/>
<reference evidence="1" key="1">
    <citation type="submission" date="2021-05" db="EMBL/GenBank/DDBJ databases">
        <authorList>
            <person name="Alioto T."/>
            <person name="Alioto T."/>
            <person name="Gomez Garrido J."/>
        </authorList>
    </citation>
    <scope>NUCLEOTIDE SEQUENCE</scope>
</reference>